<dbReference type="InterPro" id="IPR036950">
    <property type="entry name" value="PBP_transglycosylase"/>
</dbReference>
<proteinExistence type="inferred from homology"/>
<evidence type="ECO:0000256" key="5">
    <source>
        <dbReference type="ARBA" id="ARBA00022692"/>
    </source>
</evidence>
<comment type="catalytic activity">
    <reaction evidence="11">
        <text>[GlcNAc-(1-&gt;4)-Mur2Ac(oyl-L-Ala-gamma-D-Glu-L-Lys-D-Ala-D-Ala)](n)-di-trans,octa-cis-undecaprenyl diphosphate + beta-D-GlcNAc-(1-&gt;4)-Mur2Ac(oyl-L-Ala-gamma-D-Glu-L-Lys-D-Ala-D-Ala)-di-trans,octa-cis-undecaprenyl diphosphate = [GlcNAc-(1-&gt;4)-Mur2Ac(oyl-L-Ala-gamma-D-Glu-L-Lys-D-Ala-D-Ala)](n+1)-di-trans,octa-cis-undecaprenyl diphosphate + di-trans,octa-cis-undecaprenyl diphosphate + H(+)</text>
        <dbReference type="Rhea" id="RHEA:23708"/>
        <dbReference type="Rhea" id="RHEA-COMP:9602"/>
        <dbReference type="Rhea" id="RHEA-COMP:9603"/>
        <dbReference type="ChEBI" id="CHEBI:15378"/>
        <dbReference type="ChEBI" id="CHEBI:58405"/>
        <dbReference type="ChEBI" id="CHEBI:60033"/>
        <dbReference type="ChEBI" id="CHEBI:78435"/>
        <dbReference type="EC" id="2.4.99.28"/>
    </reaction>
</comment>
<evidence type="ECO:0000256" key="9">
    <source>
        <dbReference type="ARBA" id="ARBA00023136"/>
    </source>
</evidence>
<evidence type="ECO:0000256" key="2">
    <source>
        <dbReference type="ARBA" id="ARBA00022519"/>
    </source>
</evidence>
<keyword evidence="6 11" id="KW-0133">Cell shape</keyword>
<comment type="subcellular location">
    <subcellularLocation>
        <location evidence="11">Cell inner membrane</location>
        <topology evidence="11">Single-pass membrane protein</topology>
    </subcellularLocation>
</comment>
<keyword evidence="2 11" id="KW-0997">Cell inner membrane</keyword>
<dbReference type="GO" id="GO:0008955">
    <property type="term" value="F:peptidoglycan glycosyltransferase activity"/>
    <property type="evidence" value="ECO:0007669"/>
    <property type="project" value="UniProtKB-UniRule"/>
</dbReference>
<comment type="caution">
    <text evidence="13">The sequence shown here is derived from an EMBL/GenBank/DDBJ whole genome shotgun (WGS) entry which is preliminary data.</text>
</comment>
<feature type="domain" description="Glycosyl transferase family 51" evidence="12">
    <location>
        <begin position="52"/>
        <end position="217"/>
    </location>
</feature>
<evidence type="ECO:0000256" key="11">
    <source>
        <dbReference type="HAMAP-Rule" id="MF_00766"/>
    </source>
</evidence>
<keyword evidence="1 11" id="KW-1003">Cell membrane</keyword>
<dbReference type="InterPro" id="IPR023346">
    <property type="entry name" value="Lysozyme-like_dom_sf"/>
</dbReference>
<dbReference type="STRING" id="1818881.A3196_12980"/>
<feature type="transmembrane region" description="Helical" evidence="11">
    <location>
        <begin position="12"/>
        <end position="30"/>
    </location>
</feature>
<keyword evidence="10 11" id="KW-0961">Cell wall biogenesis/degradation</keyword>
<keyword evidence="4 11" id="KW-0808">Transferase</keyword>
<dbReference type="InterPro" id="IPR011812">
    <property type="entry name" value="Pep_trsgly"/>
</dbReference>
<dbReference type="AlphaFoldDB" id="A0A1E2UV32"/>
<evidence type="ECO:0000256" key="7">
    <source>
        <dbReference type="ARBA" id="ARBA00022984"/>
    </source>
</evidence>
<keyword evidence="7 11" id="KW-0573">Peptidoglycan synthesis</keyword>
<evidence type="ECO:0000256" key="4">
    <source>
        <dbReference type="ARBA" id="ARBA00022679"/>
    </source>
</evidence>
<dbReference type="HAMAP" id="MF_00766">
    <property type="entry name" value="PGT_MtgA"/>
    <property type="match status" value="1"/>
</dbReference>
<dbReference type="GO" id="GO:0009274">
    <property type="term" value="C:peptidoglycan-based cell wall"/>
    <property type="evidence" value="ECO:0007669"/>
    <property type="project" value="InterPro"/>
</dbReference>
<evidence type="ECO:0000259" key="12">
    <source>
        <dbReference type="Pfam" id="PF00912"/>
    </source>
</evidence>
<comment type="pathway">
    <text evidence="11">Cell wall biogenesis; peptidoglycan biosynthesis.</text>
</comment>
<reference evidence="13 14" key="1">
    <citation type="submission" date="2016-03" db="EMBL/GenBank/DDBJ databases">
        <title>Chemosynthetic sulphur-oxidizing symbionts of marine invertebrate animals are capable of nitrogen fixation.</title>
        <authorList>
            <person name="Petersen J.M."/>
            <person name="Kemper A."/>
            <person name="Gruber-Vodicka H."/>
            <person name="Cardini U."/>
            <person name="Geest Mvander."/>
            <person name="Kleiner M."/>
            <person name="Bulgheresi S."/>
            <person name="Fussmann M."/>
            <person name="Herbold C."/>
            <person name="Seah B.K.B."/>
            <person name="Antony C.Paul."/>
            <person name="Liu D."/>
            <person name="Belitz A."/>
            <person name="Weber M."/>
        </authorList>
    </citation>
    <scope>NUCLEOTIDE SEQUENCE [LARGE SCALE GENOMIC DNA]</scope>
    <source>
        <strain evidence="13">G_D</strain>
    </source>
</reference>
<dbReference type="GO" id="GO:0016763">
    <property type="term" value="F:pentosyltransferase activity"/>
    <property type="evidence" value="ECO:0007669"/>
    <property type="project" value="InterPro"/>
</dbReference>
<evidence type="ECO:0000313" key="14">
    <source>
        <dbReference type="Proteomes" id="UP000094849"/>
    </source>
</evidence>
<dbReference type="SUPFAM" id="SSF53955">
    <property type="entry name" value="Lysozyme-like"/>
    <property type="match status" value="1"/>
</dbReference>
<dbReference type="Proteomes" id="UP000094849">
    <property type="component" value="Unassembled WGS sequence"/>
</dbReference>
<dbReference type="Gene3D" id="1.10.3810.10">
    <property type="entry name" value="Biosynthetic peptidoglycan transglycosylase-like"/>
    <property type="match status" value="1"/>
</dbReference>
<dbReference type="EMBL" id="LVJZ01000003">
    <property type="protein sequence ID" value="ODB98623.1"/>
    <property type="molecule type" value="Genomic_DNA"/>
</dbReference>
<evidence type="ECO:0000256" key="8">
    <source>
        <dbReference type="ARBA" id="ARBA00022989"/>
    </source>
</evidence>
<dbReference type="UniPathway" id="UPA00219"/>
<keyword evidence="8 11" id="KW-1133">Transmembrane helix</keyword>
<dbReference type="NCBIfam" id="TIGR02070">
    <property type="entry name" value="mono_pep_trsgly"/>
    <property type="match status" value="1"/>
</dbReference>
<keyword evidence="9 11" id="KW-0472">Membrane</keyword>
<evidence type="ECO:0000256" key="1">
    <source>
        <dbReference type="ARBA" id="ARBA00022475"/>
    </source>
</evidence>
<keyword evidence="5 11" id="KW-0812">Transmembrane</keyword>
<dbReference type="GO" id="GO:0008360">
    <property type="term" value="P:regulation of cell shape"/>
    <property type="evidence" value="ECO:0007669"/>
    <property type="project" value="UniProtKB-KW"/>
</dbReference>
<organism evidence="13 14">
    <name type="scientific">Candidatus Thiodiazotropha endoloripes</name>
    <dbReference type="NCBI Taxonomy" id="1818881"/>
    <lineage>
        <taxon>Bacteria</taxon>
        <taxon>Pseudomonadati</taxon>
        <taxon>Pseudomonadota</taxon>
        <taxon>Gammaproteobacteria</taxon>
        <taxon>Chromatiales</taxon>
        <taxon>Sedimenticolaceae</taxon>
        <taxon>Candidatus Thiodiazotropha</taxon>
    </lineage>
</organism>
<accession>A0A1E2UV32</accession>
<comment type="function">
    <text evidence="11">Peptidoglycan polymerase that catalyzes glycan chain elongation from lipid-linked precursors.</text>
</comment>
<dbReference type="GO" id="GO:0005886">
    <property type="term" value="C:plasma membrane"/>
    <property type="evidence" value="ECO:0007669"/>
    <property type="project" value="UniProtKB-SubCell"/>
</dbReference>
<evidence type="ECO:0000256" key="6">
    <source>
        <dbReference type="ARBA" id="ARBA00022960"/>
    </source>
</evidence>
<keyword evidence="14" id="KW-1185">Reference proteome</keyword>
<dbReference type="GO" id="GO:0009252">
    <property type="term" value="P:peptidoglycan biosynthetic process"/>
    <property type="evidence" value="ECO:0007669"/>
    <property type="project" value="UniProtKB-UniRule"/>
</dbReference>
<protein>
    <recommendedName>
        <fullName evidence="11">Biosynthetic peptidoglycan transglycosylase</fullName>
        <ecNumber evidence="11">2.4.99.28</ecNumber>
    </recommendedName>
    <alternativeName>
        <fullName evidence="11">Glycan polymerase</fullName>
    </alternativeName>
    <alternativeName>
        <fullName evidence="11">Peptidoglycan glycosyltransferase MtgA</fullName>
        <shortName evidence="11">PGT</shortName>
    </alternativeName>
</protein>
<evidence type="ECO:0000313" key="13">
    <source>
        <dbReference type="EMBL" id="ODB98623.1"/>
    </source>
</evidence>
<dbReference type="EC" id="2.4.99.28" evidence="11"/>
<sequence length="227" mass="26360">MLELVFRLIFKFVLGVSILVITTIVLLRYFDPPTWSWKIQREFSRPMAYPQVTRHTWVSLDRIAPSVQLAIVAAEDQRFPYHYGIDPEAIIDALEEADRGKRLRGASTLTQQTAKNLFLWSNRDFARKVLEMGIALLLELFWNKQRILEVYLNIAEFGPGVFGVGAASDYWFQVPVGELSNRQAARLAAVLPNPWRYRAHPPSPYVVERSRWIEQQMEQLGYAWLHL</sequence>
<gene>
    <name evidence="11" type="primary">mtgA</name>
    <name evidence="13" type="ORF">A3196_12980</name>
</gene>
<evidence type="ECO:0000256" key="3">
    <source>
        <dbReference type="ARBA" id="ARBA00022676"/>
    </source>
</evidence>
<evidence type="ECO:0000256" key="10">
    <source>
        <dbReference type="ARBA" id="ARBA00023316"/>
    </source>
</evidence>
<comment type="similarity">
    <text evidence="11">Belongs to the glycosyltransferase 51 family.</text>
</comment>
<dbReference type="GO" id="GO:0071555">
    <property type="term" value="P:cell wall organization"/>
    <property type="evidence" value="ECO:0007669"/>
    <property type="project" value="UniProtKB-KW"/>
</dbReference>
<dbReference type="Pfam" id="PF00912">
    <property type="entry name" value="Transgly"/>
    <property type="match status" value="1"/>
</dbReference>
<dbReference type="PANTHER" id="PTHR30400">
    <property type="entry name" value="MONOFUNCTIONAL BIOSYNTHETIC PEPTIDOGLYCAN TRANSGLYCOSYLASE"/>
    <property type="match status" value="1"/>
</dbReference>
<name>A0A1E2UV32_9GAMM</name>
<dbReference type="PANTHER" id="PTHR30400:SF0">
    <property type="entry name" value="BIOSYNTHETIC PEPTIDOGLYCAN TRANSGLYCOSYLASE"/>
    <property type="match status" value="1"/>
</dbReference>
<keyword evidence="3 11" id="KW-0328">Glycosyltransferase</keyword>
<dbReference type="InterPro" id="IPR001264">
    <property type="entry name" value="Glyco_trans_51"/>
</dbReference>